<organism evidence="2 3">
    <name type="scientific">Phytophthora aleatoria</name>
    <dbReference type="NCBI Taxonomy" id="2496075"/>
    <lineage>
        <taxon>Eukaryota</taxon>
        <taxon>Sar</taxon>
        <taxon>Stramenopiles</taxon>
        <taxon>Oomycota</taxon>
        <taxon>Peronosporomycetes</taxon>
        <taxon>Peronosporales</taxon>
        <taxon>Peronosporaceae</taxon>
        <taxon>Phytophthora</taxon>
    </lineage>
</organism>
<evidence type="ECO:0000256" key="1">
    <source>
        <dbReference type="SAM" id="MobiDB-lite"/>
    </source>
</evidence>
<sequence>MKRKLEDASQTAADSGTNLVKTIMILRADAERAEAARARRLEERRVEREAAEDRRREDRTEARQHIQDMLMMIAALQNGTMPGVRL</sequence>
<name>A0A8J5M8D0_9STRA</name>
<keyword evidence="3" id="KW-1185">Reference proteome</keyword>
<dbReference type="AlphaFoldDB" id="A0A8J5M8D0"/>
<comment type="caution">
    <text evidence="2">The sequence shown here is derived from an EMBL/GenBank/DDBJ whole genome shotgun (WGS) entry which is preliminary data.</text>
</comment>
<dbReference type="Proteomes" id="UP000709295">
    <property type="component" value="Unassembled WGS sequence"/>
</dbReference>
<accession>A0A8J5M8D0</accession>
<evidence type="ECO:0000313" key="3">
    <source>
        <dbReference type="Proteomes" id="UP000709295"/>
    </source>
</evidence>
<proteinExistence type="predicted"/>
<dbReference type="EMBL" id="JAENGY010000083">
    <property type="protein sequence ID" value="KAG6974706.1"/>
    <property type="molecule type" value="Genomic_DNA"/>
</dbReference>
<evidence type="ECO:0000313" key="2">
    <source>
        <dbReference type="EMBL" id="KAG6974706.1"/>
    </source>
</evidence>
<reference evidence="2" key="1">
    <citation type="submission" date="2021-01" db="EMBL/GenBank/DDBJ databases">
        <title>Phytophthora aleatoria, a newly-described species from Pinus radiata is distinct from Phytophthora cactorum isolates based on comparative genomics.</title>
        <authorList>
            <person name="Mcdougal R."/>
            <person name="Panda P."/>
            <person name="Williams N."/>
            <person name="Studholme D.J."/>
        </authorList>
    </citation>
    <scope>NUCLEOTIDE SEQUENCE</scope>
    <source>
        <strain evidence="2">NZFS 4037</strain>
    </source>
</reference>
<protein>
    <submittedName>
        <fullName evidence="2">Uncharacterized protein</fullName>
    </submittedName>
</protein>
<feature type="region of interest" description="Disordered" evidence="1">
    <location>
        <begin position="38"/>
        <end position="62"/>
    </location>
</feature>
<gene>
    <name evidence="2" type="ORF">JG688_00002926</name>
</gene>